<proteinExistence type="predicted"/>
<keyword evidence="1" id="KW-1133">Transmembrane helix</keyword>
<evidence type="ECO:0000313" key="3">
    <source>
        <dbReference type="Proteomes" id="UP001596435"/>
    </source>
</evidence>
<comment type="caution">
    <text evidence="2">The sequence shown here is derived from an EMBL/GenBank/DDBJ whole genome shotgun (WGS) entry which is preliminary data.</text>
</comment>
<organism evidence="2 3">
    <name type="scientific">Kitasatospora paranensis</name>
    <dbReference type="NCBI Taxonomy" id="258053"/>
    <lineage>
        <taxon>Bacteria</taxon>
        <taxon>Bacillati</taxon>
        <taxon>Actinomycetota</taxon>
        <taxon>Actinomycetes</taxon>
        <taxon>Kitasatosporales</taxon>
        <taxon>Streptomycetaceae</taxon>
        <taxon>Kitasatospora</taxon>
    </lineage>
</organism>
<keyword evidence="1" id="KW-0812">Transmembrane</keyword>
<keyword evidence="3" id="KW-1185">Reference proteome</keyword>
<name>A0ABW2FVC1_9ACTN</name>
<evidence type="ECO:0008006" key="4">
    <source>
        <dbReference type="Google" id="ProtNLM"/>
    </source>
</evidence>
<reference evidence="3" key="1">
    <citation type="journal article" date="2019" name="Int. J. Syst. Evol. Microbiol.">
        <title>The Global Catalogue of Microorganisms (GCM) 10K type strain sequencing project: providing services to taxonomists for standard genome sequencing and annotation.</title>
        <authorList>
            <consortium name="The Broad Institute Genomics Platform"/>
            <consortium name="The Broad Institute Genome Sequencing Center for Infectious Disease"/>
            <person name="Wu L."/>
            <person name="Ma J."/>
        </authorList>
    </citation>
    <scope>NUCLEOTIDE SEQUENCE [LARGE SCALE GENOMIC DNA]</scope>
    <source>
        <strain evidence="3">CGMCC 1.12859</strain>
    </source>
</reference>
<protein>
    <recommendedName>
        <fullName evidence="4">DUF3325 domain-containing protein</fullName>
    </recommendedName>
</protein>
<evidence type="ECO:0000313" key="2">
    <source>
        <dbReference type="EMBL" id="MFC7181224.1"/>
    </source>
</evidence>
<dbReference type="RefSeq" id="WP_345710000.1">
    <property type="nucleotide sequence ID" value="NZ_BAABKV010000001.1"/>
</dbReference>
<dbReference type="EMBL" id="JBHTAJ010000028">
    <property type="protein sequence ID" value="MFC7181224.1"/>
    <property type="molecule type" value="Genomic_DNA"/>
</dbReference>
<dbReference type="Proteomes" id="UP001596435">
    <property type="component" value="Unassembled WGS sequence"/>
</dbReference>
<evidence type="ECO:0000256" key="1">
    <source>
        <dbReference type="SAM" id="Phobius"/>
    </source>
</evidence>
<keyword evidence="1" id="KW-0472">Membrane</keyword>
<feature type="transmembrane region" description="Helical" evidence="1">
    <location>
        <begin position="69"/>
        <end position="86"/>
    </location>
</feature>
<accession>A0ABW2FVC1</accession>
<sequence length="95" mass="10177">MSTYRWACVAAIWAIFLVQAWPCLMHGHQPRWFGGRVQAPRRWAAGAGLVGIGSTLGIVSAAWSESLSWIPVVVVVSGLAVSAWAFRLPSGGTRA</sequence>
<gene>
    <name evidence="2" type="ORF">ACFQMG_16825</name>
</gene>
<feature type="transmembrane region" description="Helical" evidence="1">
    <location>
        <begin position="44"/>
        <end position="62"/>
    </location>
</feature>